<dbReference type="RefSeq" id="WP_347308397.1">
    <property type="nucleotide sequence ID" value="NZ_JBAJEX010000006.1"/>
</dbReference>
<feature type="transmembrane region" description="Helical" evidence="1">
    <location>
        <begin position="59"/>
        <end position="78"/>
    </location>
</feature>
<evidence type="ECO:0000313" key="3">
    <source>
        <dbReference type="Proteomes" id="UP001482231"/>
    </source>
</evidence>
<comment type="caution">
    <text evidence="2">The sequence shown here is derived from an EMBL/GenBank/DDBJ whole genome shotgun (WGS) entry which is preliminary data.</text>
</comment>
<gene>
    <name evidence="2" type="ORF">V6E02_08690</name>
</gene>
<keyword evidence="1" id="KW-1133">Transmembrane helix</keyword>
<dbReference type="Proteomes" id="UP001482231">
    <property type="component" value="Unassembled WGS sequence"/>
</dbReference>
<keyword evidence="1" id="KW-0472">Membrane</keyword>
<feature type="transmembrane region" description="Helical" evidence="1">
    <location>
        <begin position="90"/>
        <end position="113"/>
    </location>
</feature>
<name>A0ABV0EIQ9_9BURK</name>
<keyword evidence="1" id="KW-0812">Transmembrane</keyword>
<evidence type="ECO:0008006" key="4">
    <source>
        <dbReference type="Google" id="ProtNLM"/>
    </source>
</evidence>
<dbReference type="EMBL" id="JBAJEX010000006">
    <property type="protein sequence ID" value="MEO1767287.1"/>
    <property type="molecule type" value="Genomic_DNA"/>
</dbReference>
<evidence type="ECO:0000256" key="1">
    <source>
        <dbReference type="SAM" id="Phobius"/>
    </source>
</evidence>
<proteinExistence type="predicted"/>
<organism evidence="2 3">
    <name type="scientific">Thiobacter aerophilum</name>
    <dbReference type="NCBI Taxonomy" id="3121275"/>
    <lineage>
        <taxon>Bacteria</taxon>
        <taxon>Pseudomonadati</taxon>
        <taxon>Pseudomonadota</taxon>
        <taxon>Betaproteobacteria</taxon>
        <taxon>Burkholderiales</taxon>
        <taxon>Thiobacteraceae</taxon>
        <taxon>Thiobacter</taxon>
    </lineage>
</organism>
<keyword evidence="3" id="KW-1185">Reference proteome</keyword>
<evidence type="ECO:0000313" key="2">
    <source>
        <dbReference type="EMBL" id="MEO1767287.1"/>
    </source>
</evidence>
<reference evidence="2 3" key="1">
    <citation type="submission" date="2024-02" db="EMBL/GenBank/DDBJ databases">
        <title>New thermophilic sulfur-oxidizing bacteria from a hot springs of the Uzon caldera (Kamchatka, Russia).</title>
        <authorList>
            <person name="Dukat A.M."/>
            <person name="Elcheninov A.G."/>
            <person name="Frolov E.N."/>
        </authorList>
    </citation>
    <scope>NUCLEOTIDE SEQUENCE [LARGE SCALE GENOMIC DNA]</scope>
    <source>
        <strain evidence="2 3">AK1</strain>
    </source>
</reference>
<protein>
    <recommendedName>
        <fullName evidence="4">Transmembrane protein</fullName>
    </recommendedName>
</protein>
<accession>A0ABV0EIQ9</accession>
<sequence>MSSVPLPIRLPRNHRRALNLVFFGVWLSGGLWLLFHHFLAVPSPFGPTPHPLEKWWLRLHGGFAFATLVVMGSVLPVHARGAWQRQRNRITGLMMQAWLVWLAATGYALYYFSSEANEAWLPLLHWIAGLALPLMLTLHVKRGRARAAARVANAAPPASARAAAETP</sequence>
<feature type="transmembrane region" description="Helical" evidence="1">
    <location>
        <begin position="119"/>
        <end position="140"/>
    </location>
</feature>
<feature type="transmembrane region" description="Helical" evidence="1">
    <location>
        <begin position="20"/>
        <end position="39"/>
    </location>
</feature>